<feature type="transmembrane region" description="Helical" evidence="1">
    <location>
        <begin position="145"/>
        <end position="165"/>
    </location>
</feature>
<keyword evidence="1" id="KW-1133">Transmembrane helix</keyword>
<feature type="transmembrane region" description="Helical" evidence="1">
    <location>
        <begin position="112"/>
        <end position="136"/>
    </location>
</feature>
<feature type="transmembrane region" description="Helical" evidence="1">
    <location>
        <begin position="41"/>
        <end position="60"/>
    </location>
</feature>
<keyword evidence="3" id="KW-1185">Reference proteome</keyword>
<feature type="transmembrane region" description="Helical" evidence="1">
    <location>
        <begin position="177"/>
        <end position="198"/>
    </location>
</feature>
<feature type="transmembrane region" description="Helical" evidence="1">
    <location>
        <begin position="72"/>
        <end position="92"/>
    </location>
</feature>
<accession>A0ABV8AW63</accession>
<comment type="caution">
    <text evidence="2">The sequence shown here is derived from an EMBL/GenBank/DDBJ whole genome shotgun (WGS) entry which is preliminary data.</text>
</comment>
<protein>
    <submittedName>
        <fullName evidence="2">Uncharacterized protein</fullName>
    </submittedName>
</protein>
<dbReference type="RefSeq" id="WP_377906521.1">
    <property type="nucleotide sequence ID" value="NZ_JBHRZS010000007.1"/>
</dbReference>
<keyword evidence="1" id="KW-0472">Membrane</keyword>
<gene>
    <name evidence="2" type="ORF">ACFOSV_13390</name>
</gene>
<evidence type="ECO:0000313" key="3">
    <source>
        <dbReference type="Proteomes" id="UP001595805"/>
    </source>
</evidence>
<feature type="transmembrane region" description="Helical" evidence="1">
    <location>
        <begin position="16"/>
        <end position="35"/>
    </location>
</feature>
<dbReference type="Proteomes" id="UP001595805">
    <property type="component" value="Unassembled WGS sequence"/>
</dbReference>
<proteinExistence type="predicted"/>
<evidence type="ECO:0000256" key="1">
    <source>
        <dbReference type="SAM" id="Phobius"/>
    </source>
</evidence>
<dbReference type="EMBL" id="JBHRZS010000007">
    <property type="protein sequence ID" value="MFC3881181.1"/>
    <property type="molecule type" value="Genomic_DNA"/>
</dbReference>
<reference evidence="3" key="1">
    <citation type="journal article" date="2019" name="Int. J. Syst. Evol. Microbiol.">
        <title>The Global Catalogue of Microorganisms (GCM) 10K type strain sequencing project: providing services to taxonomists for standard genome sequencing and annotation.</title>
        <authorList>
            <consortium name="The Broad Institute Genomics Platform"/>
            <consortium name="The Broad Institute Genome Sequencing Center for Infectious Disease"/>
            <person name="Wu L."/>
            <person name="Ma J."/>
        </authorList>
    </citation>
    <scope>NUCLEOTIDE SEQUENCE [LARGE SCALE GENOMIC DNA]</scope>
    <source>
        <strain evidence="3">CCUG 60523</strain>
    </source>
</reference>
<name>A0ABV8AW63_9BACT</name>
<keyword evidence="1" id="KW-0812">Transmembrane</keyword>
<feature type="transmembrane region" description="Helical" evidence="1">
    <location>
        <begin position="210"/>
        <end position="227"/>
    </location>
</feature>
<organism evidence="2 3">
    <name type="scientific">Algoriphagus namhaensis</name>
    <dbReference type="NCBI Taxonomy" id="915353"/>
    <lineage>
        <taxon>Bacteria</taxon>
        <taxon>Pseudomonadati</taxon>
        <taxon>Bacteroidota</taxon>
        <taxon>Cytophagia</taxon>
        <taxon>Cytophagales</taxon>
        <taxon>Cyclobacteriaceae</taxon>
        <taxon>Algoriphagus</taxon>
    </lineage>
</organism>
<sequence>MSDVFDQYKNAHKWMLLPWIVIIIGFTPQYFMTWLSEPWAYHLHAISALAWYALIIIQPYLATHGKLKQHRFWGIIGIFIAGAVVFSALSIVPTNVYFGAKGGFPPIIPASFFYGLAFTESIQVLGFGIAVIMAIINSKKHDDHAIWMTATVFFGLMPGWARLIFFPVLFTGGEVEWLTLQTTLNIGISTFLIVILYIGYRLKKLTHPAIILSLLLVFLMVFTITIGEQEWYQELITKIMKPTVPWVL</sequence>
<evidence type="ECO:0000313" key="2">
    <source>
        <dbReference type="EMBL" id="MFC3881181.1"/>
    </source>
</evidence>